<dbReference type="AlphaFoldDB" id="A0AAV6YZN6"/>
<dbReference type="PROSITE" id="PS50835">
    <property type="entry name" value="IG_LIKE"/>
    <property type="match status" value="3"/>
</dbReference>
<dbReference type="SMART" id="SM00408">
    <property type="entry name" value="IGc2"/>
    <property type="match status" value="2"/>
</dbReference>
<dbReference type="Proteomes" id="UP000824782">
    <property type="component" value="Unassembled WGS sequence"/>
</dbReference>
<feature type="domain" description="Ig-like" evidence="2">
    <location>
        <begin position="1"/>
        <end position="90"/>
    </location>
</feature>
<name>A0AAV6YZN6_ENGPU</name>
<dbReference type="InterPro" id="IPR007110">
    <property type="entry name" value="Ig-like_dom"/>
</dbReference>
<sequence>MKLLVSDIMTEGEATTIRCTAYHTCGSSHPDLQWSKPGHVINKSLDLKYGLWREESTLTYIPSYEDDGSAIECKVQHHNNVFDVTSRILNMTYAPKNVIITVIGMDEVMEGNDVTLQCKSVSKPDVSEYEWYKGETRLPDRGREMTVRSVTRDMEPYSCAARNTVGRGESAPIHIHVIYLPKNVAITVIGMDEVMEGSDVTLQCNSVSRPDVSEYEWYKGETRLPDRGREMTVRNVTRDMEPYSCAARNTVGRGESAPIHIPVIYGGSGIGKILLPVVIVAVCLLPLSLLVYFCWRKRVRKKKTGETETSPDATYTDLVKADIEKVYDQLEPGISPHVPTRRGGEAAHNIYENIQKRNSIKEQIKT</sequence>
<dbReference type="SUPFAM" id="SSF48726">
    <property type="entry name" value="Immunoglobulin"/>
    <property type="match status" value="3"/>
</dbReference>
<dbReference type="SMART" id="SM00409">
    <property type="entry name" value="IG"/>
    <property type="match status" value="2"/>
</dbReference>
<dbReference type="PANTHER" id="PTHR46484">
    <property type="entry name" value="SI:CH211-171H4.5-RELATED"/>
    <property type="match status" value="1"/>
</dbReference>
<organism evidence="3 4">
    <name type="scientific">Engystomops pustulosus</name>
    <name type="common">Tungara frog</name>
    <name type="synonym">Physalaemus pustulosus</name>
    <dbReference type="NCBI Taxonomy" id="76066"/>
    <lineage>
        <taxon>Eukaryota</taxon>
        <taxon>Metazoa</taxon>
        <taxon>Chordata</taxon>
        <taxon>Craniata</taxon>
        <taxon>Vertebrata</taxon>
        <taxon>Euteleostomi</taxon>
        <taxon>Amphibia</taxon>
        <taxon>Batrachia</taxon>
        <taxon>Anura</taxon>
        <taxon>Neobatrachia</taxon>
        <taxon>Hyloidea</taxon>
        <taxon>Leptodactylidae</taxon>
        <taxon>Leiuperinae</taxon>
        <taxon>Engystomops</taxon>
    </lineage>
</organism>
<proteinExistence type="predicted"/>
<dbReference type="InterPro" id="IPR003598">
    <property type="entry name" value="Ig_sub2"/>
</dbReference>
<accession>A0AAV6YZN6</accession>
<feature type="transmembrane region" description="Helical" evidence="1">
    <location>
        <begin position="273"/>
        <end position="295"/>
    </location>
</feature>
<keyword evidence="4" id="KW-1185">Reference proteome</keyword>
<dbReference type="InterPro" id="IPR036179">
    <property type="entry name" value="Ig-like_dom_sf"/>
</dbReference>
<dbReference type="InterPro" id="IPR003599">
    <property type="entry name" value="Ig_sub"/>
</dbReference>
<evidence type="ECO:0000313" key="3">
    <source>
        <dbReference type="EMBL" id="KAG8542231.1"/>
    </source>
</evidence>
<reference evidence="3" key="1">
    <citation type="thesis" date="2020" institute="ProQuest LLC" country="789 East Eisenhower Parkway, Ann Arbor, MI, USA">
        <title>Comparative Genomics and Chromosome Evolution.</title>
        <authorList>
            <person name="Mudd A.B."/>
        </authorList>
    </citation>
    <scope>NUCLEOTIDE SEQUENCE</scope>
    <source>
        <strain evidence="3">237g6f4</strain>
        <tissue evidence="3">Blood</tissue>
    </source>
</reference>
<evidence type="ECO:0000313" key="4">
    <source>
        <dbReference type="Proteomes" id="UP000824782"/>
    </source>
</evidence>
<dbReference type="Gene3D" id="2.60.40.10">
    <property type="entry name" value="Immunoglobulins"/>
    <property type="match status" value="3"/>
</dbReference>
<evidence type="ECO:0000259" key="2">
    <source>
        <dbReference type="PROSITE" id="PS50835"/>
    </source>
</evidence>
<keyword evidence="1" id="KW-0472">Membrane</keyword>
<dbReference type="InterPro" id="IPR013783">
    <property type="entry name" value="Ig-like_fold"/>
</dbReference>
<dbReference type="Pfam" id="PF13895">
    <property type="entry name" value="Ig_2"/>
    <property type="match status" value="2"/>
</dbReference>
<evidence type="ECO:0000256" key="1">
    <source>
        <dbReference type="SAM" id="Phobius"/>
    </source>
</evidence>
<protein>
    <recommendedName>
        <fullName evidence="2">Ig-like domain-containing protein</fullName>
    </recommendedName>
</protein>
<feature type="domain" description="Ig-like" evidence="2">
    <location>
        <begin position="181"/>
        <end position="260"/>
    </location>
</feature>
<keyword evidence="1" id="KW-1133">Transmembrane helix</keyword>
<keyword evidence="1" id="KW-0812">Transmembrane</keyword>
<dbReference type="EMBL" id="WNYA01005417">
    <property type="protein sequence ID" value="KAG8542231.1"/>
    <property type="molecule type" value="Genomic_DNA"/>
</dbReference>
<feature type="domain" description="Ig-like" evidence="2">
    <location>
        <begin position="95"/>
        <end position="174"/>
    </location>
</feature>
<gene>
    <name evidence="3" type="ORF">GDO81_027192</name>
</gene>
<comment type="caution">
    <text evidence="3">The sequence shown here is derived from an EMBL/GenBank/DDBJ whole genome shotgun (WGS) entry which is preliminary data.</text>
</comment>
<dbReference type="PANTHER" id="PTHR46484:SF1">
    <property type="entry name" value="SCHWANN CELL MYELIN PROTEIN-RELATED"/>
    <property type="match status" value="1"/>
</dbReference>